<protein>
    <submittedName>
        <fullName evidence="6">SRNA-binding protein</fullName>
    </submittedName>
</protein>
<accession>A0A1H6SRE5</accession>
<dbReference type="RefSeq" id="WP_093310031.1">
    <property type="nucleotide sequence ID" value="NZ_FNYH01000008.1"/>
</dbReference>
<evidence type="ECO:0000256" key="1">
    <source>
        <dbReference type="ARBA" id="ARBA00022490"/>
    </source>
</evidence>
<dbReference type="STRING" id="64971.SAMN05421831_10814"/>
<name>A0A1H6SRE5_9GAMM</name>
<dbReference type="SMART" id="SM00945">
    <property type="entry name" value="ProQ"/>
    <property type="match status" value="1"/>
</dbReference>
<keyword evidence="7" id="KW-1185">Reference proteome</keyword>
<dbReference type="GO" id="GO:0010608">
    <property type="term" value="P:post-transcriptional regulation of gene expression"/>
    <property type="evidence" value="ECO:0007669"/>
    <property type="project" value="InterPro"/>
</dbReference>
<organism evidence="6 7">
    <name type="scientific">Allopseudospirillum japonicum</name>
    <dbReference type="NCBI Taxonomy" id="64971"/>
    <lineage>
        <taxon>Bacteria</taxon>
        <taxon>Pseudomonadati</taxon>
        <taxon>Pseudomonadota</taxon>
        <taxon>Gammaproteobacteria</taxon>
        <taxon>Oceanospirillales</taxon>
        <taxon>Oceanospirillaceae</taxon>
        <taxon>Allopseudospirillum</taxon>
    </lineage>
</organism>
<dbReference type="GO" id="GO:0033592">
    <property type="term" value="F:RNA strand annealing activity"/>
    <property type="evidence" value="ECO:0007669"/>
    <property type="project" value="InterPro"/>
</dbReference>
<feature type="region of interest" description="Disordered" evidence="4">
    <location>
        <begin position="282"/>
        <end position="348"/>
    </location>
</feature>
<evidence type="ECO:0000313" key="7">
    <source>
        <dbReference type="Proteomes" id="UP000242999"/>
    </source>
</evidence>
<dbReference type="AlphaFoldDB" id="A0A1H6SRE5"/>
<dbReference type="InterPro" id="IPR023529">
    <property type="entry name" value="ProQ"/>
</dbReference>
<dbReference type="Pfam" id="PF04352">
    <property type="entry name" value="ProQ"/>
    <property type="match status" value="1"/>
</dbReference>
<evidence type="ECO:0000259" key="5">
    <source>
        <dbReference type="SMART" id="SM00945"/>
    </source>
</evidence>
<dbReference type="InterPro" id="IPR016103">
    <property type="entry name" value="ProQ/FinO"/>
</dbReference>
<dbReference type="OrthoDB" id="8421419at2"/>
<dbReference type="InterPro" id="IPR036442">
    <property type="entry name" value="ProQ/FinO_sf"/>
</dbReference>
<dbReference type="GO" id="GO:0034057">
    <property type="term" value="F:RNA strand-exchange activity"/>
    <property type="evidence" value="ECO:0007669"/>
    <property type="project" value="InterPro"/>
</dbReference>
<evidence type="ECO:0000313" key="6">
    <source>
        <dbReference type="EMBL" id="SEI70433.1"/>
    </source>
</evidence>
<proteinExistence type="predicted"/>
<dbReference type="SUPFAM" id="SSF48657">
    <property type="entry name" value="FinO-like"/>
    <property type="match status" value="1"/>
</dbReference>
<gene>
    <name evidence="6" type="ORF">SAMN05421831_10814</name>
</gene>
<keyword evidence="3" id="KW-0143">Chaperone</keyword>
<reference evidence="7" key="1">
    <citation type="submission" date="2016-10" db="EMBL/GenBank/DDBJ databases">
        <authorList>
            <person name="Varghese N."/>
            <person name="Submissions S."/>
        </authorList>
    </citation>
    <scope>NUCLEOTIDE SEQUENCE [LARGE SCALE GENOMIC DNA]</scope>
    <source>
        <strain evidence="7">DSM 7165</strain>
    </source>
</reference>
<dbReference type="GO" id="GO:0005829">
    <property type="term" value="C:cytosol"/>
    <property type="evidence" value="ECO:0007669"/>
    <property type="project" value="TreeGrafter"/>
</dbReference>
<keyword evidence="2" id="KW-0694">RNA-binding</keyword>
<evidence type="ECO:0000256" key="4">
    <source>
        <dbReference type="SAM" id="MobiDB-lite"/>
    </source>
</evidence>
<sequence>MKGFKFWPLGQSVLARQASVEALWQELQHKTQTSLEQLQQLRQRVHALETLVHQQNQEYTQLQVQYQQLLTLHQNSLQTHQATVQALQEFRQGVLAATQLPLSHSAAALLKLIRVAKLQPGSAQLHTPASPIPFSTPAVSASDLVEQTKIVMSEQALDTQPLEDKAPLEDTDTAQAADAPAPSPHEILQHWYQKYPQIFNPREPKPLKKGIHKEFAQLEGLSDRQARRVLSIYVNLNTYLRTFELGAVRIDSQGQPTQESIQADEVEYAQQKLAQRKQKYLERQAARKAQQETTGDVKHEKPKSHPRRFKAKKVPVKKTAASQPQTKVTQVAEANAEPQLQDVQDPQARMQQKLQWLLEKNNRK</sequence>
<keyword evidence="1" id="KW-0963">Cytoplasm</keyword>
<dbReference type="Proteomes" id="UP000242999">
    <property type="component" value="Unassembled WGS sequence"/>
</dbReference>
<dbReference type="Gene3D" id="1.10.1710.10">
    <property type="entry name" value="ProQ/FinO domain"/>
    <property type="match status" value="1"/>
</dbReference>
<feature type="compositionally biased region" description="Basic residues" evidence="4">
    <location>
        <begin position="300"/>
        <end position="316"/>
    </location>
</feature>
<dbReference type="EMBL" id="FNYH01000008">
    <property type="protein sequence ID" value="SEI70433.1"/>
    <property type="molecule type" value="Genomic_DNA"/>
</dbReference>
<feature type="domain" description="ProQ/FinO" evidence="5">
    <location>
        <begin position="179"/>
        <end position="289"/>
    </location>
</feature>
<dbReference type="PANTHER" id="PTHR38106:SF1">
    <property type="entry name" value="RNA CHAPERONE PROQ"/>
    <property type="match status" value="1"/>
</dbReference>
<dbReference type="PANTHER" id="PTHR38106">
    <property type="entry name" value="RNA CHAPERONE PROQ"/>
    <property type="match status" value="1"/>
</dbReference>
<evidence type="ECO:0000256" key="3">
    <source>
        <dbReference type="ARBA" id="ARBA00023186"/>
    </source>
</evidence>
<evidence type="ECO:0000256" key="2">
    <source>
        <dbReference type="ARBA" id="ARBA00022884"/>
    </source>
</evidence>